<dbReference type="HOGENOM" id="CLU_030169_1_0_9"/>
<dbReference type="InterPro" id="IPR012338">
    <property type="entry name" value="Beta-lactam/transpept-like"/>
</dbReference>
<evidence type="ECO:0000313" key="3">
    <source>
        <dbReference type="Proteomes" id="UP000004968"/>
    </source>
</evidence>
<dbReference type="EMBL" id="ACIO01000124">
    <property type="protein sequence ID" value="EFD00078.1"/>
    <property type="molecule type" value="Genomic_DNA"/>
</dbReference>
<dbReference type="Proteomes" id="UP000004968">
    <property type="component" value="Unassembled WGS sequence"/>
</dbReference>
<dbReference type="PANTHER" id="PTHR43283:SF7">
    <property type="entry name" value="BETA-LACTAMASE-RELATED DOMAIN-CONTAINING PROTEIN"/>
    <property type="match status" value="1"/>
</dbReference>
<dbReference type="SUPFAM" id="SSF56601">
    <property type="entry name" value="beta-lactamase/transpeptidase-like"/>
    <property type="match status" value="1"/>
</dbReference>
<reference evidence="2 3" key="1">
    <citation type="submission" date="2010-01" db="EMBL/GenBank/DDBJ databases">
        <authorList>
            <person name="Weinstock G."/>
            <person name="Sodergren E."/>
            <person name="Clifton S."/>
            <person name="Fulton L."/>
            <person name="Fulton B."/>
            <person name="Courtney L."/>
            <person name="Fronick C."/>
            <person name="Harrison M."/>
            <person name="Strong C."/>
            <person name="Farmer C."/>
            <person name="Delahaunty K."/>
            <person name="Markovic C."/>
            <person name="Hall O."/>
            <person name="Minx P."/>
            <person name="Tomlinson C."/>
            <person name="Mitreva M."/>
            <person name="Nelson J."/>
            <person name="Hou S."/>
            <person name="Wollam A."/>
            <person name="Pepin K.H."/>
            <person name="Johnson M."/>
            <person name="Bhonagiri V."/>
            <person name="Nash W.E."/>
            <person name="Warren W."/>
            <person name="Chinwalla A."/>
            <person name="Mardis E.R."/>
            <person name="Wilson R.K."/>
        </authorList>
    </citation>
    <scope>NUCLEOTIDE SEQUENCE [LARGE SCALE GENOMIC DNA]</scope>
    <source>
        <strain evidence="2 3">DSM 13479</strain>
    </source>
</reference>
<feature type="domain" description="Beta-lactamase-related" evidence="1">
    <location>
        <begin position="35"/>
        <end position="319"/>
    </location>
</feature>
<comment type="caution">
    <text evidence="2">The sequence shown here is derived from an EMBL/GenBank/DDBJ whole genome shotgun (WGS) entry which is preliminary data.</text>
</comment>
<accession>D3ADN2</accession>
<dbReference type="InterPro" id="IPR050789">
    <property type="entry name" value="Diverse_Enzym_Activities"/>
</dbReference>
<gene>
    <name evidence="2" type="ORF">CLOSTHATH_01710</name>
</gene>
<evidence type="ECO:0000313" key="2">
    <source>
        <dbReference type="EMBL" id="EFD00078.1"/>
    </source>
</evidence>
<protein>
    <submittedName>
        <fullName evidence="2">Beta-lactamase</fullName>
    </submittedName>
</protein>
<dbReference type="Pfam" id="PF00144">
    <property type="entry name" value="Beta-lactamase"/>
    <property type="match status" value="1"/>
</dbReference>
<name>D3ADN2_9FIRM</name>
<organism evidence="2 3">
    <name type="scientific">Hungatella hathewayi DSM 13479</name>
    <dbReference type="NCBI Taxonomy" id="566550"/>
    <lineage>
        <taxon>Bacteria</taxon>
        <taxon>Bacillati</taxon>
        <taxon>Bacillota</taxon>
        <taxon>Clostridia</taxon>
        <taxon>Lachnospirales</taxon>
        <taxon>Lachnospiraceae</taxon>
        <taxon>Hungatella</taxon>
    </lineage>
</organism>
<sequence>MAARQRRLMTKENNNMNQETIAALEEIIHSRYSNTAGMIVLKNGETQYEGYFNGCTADSCINIFSVTKSIISILIGIAVDRGEIQSVNQKVLDFFPDFPVENYNEGETTVRDITLRDLMTMTAPFKHQEEPYLEYFTRDDWVSTALELLGGPEKAGTFRYTPFVGPDILSGILVKATGQSVLEFAAEHLFTPLGITVKGSITLENEEAHYAFMNARDVSGWVMDSKGIHAAGWGLTLTARDMAKIGQLYLDGGKWDGKQIVSAQWIAESTREHSRWEELNLPYGYLWWIADENAFAAMGDSGNTIYVNREKKLVIAIASLFKENTGDRMDFIKECVEPMFA</sequence>
<evidence type="ECO:0000259" key="1">
    <source>
        <dbReference type="Pfam" id="PF00144"/>
    </source>
</evidence>
<proteinExistence type="predicted"/>
<dbReference type="InterPro" id="IPR001466">
    <property type="entry name" value="Beta-lactam-related"/>
</dbReference>
<dbReference type="PANTHER" id="PTHR43283">
    <property type="entry name" value="BETA-LACTAMASE-RELATED"/>
    <property type="match status" value="1"/>
</dbReference>
<dbReference type="Gene3D" id="3.40.710.10">
    <property type="entry name" value="DD-peptidase/beta-lactamase superfamily"/>
    <property type="match status" value="1"/>
</dbReference>
<dbReference type="AlphaFoldDB" id="D3ADN2"/>